<sequence>MPFTERDRSVFKEIQEWENQLLNYEANDLQLAYEKYLHRTFSLLPEKIQKQFFTVIDSWLFHLHGMIQSSQMQQDAKERILDSGRVFLKEVEKIEDMRQLEIDQLHYIAGQLIARHRLYSLVQGGLAGTGGKMLLGMDIPTLTIINLRVVQLIAMTYGFEVNTPFEMMTSLKVFHTACLPQRLQKQGWLELKQELELMENPYFYEGKEEITDITWIEQPLQQLLKAMVITQFRHKLIQGVPLLGIAIGAGVNYQLTRKVTSFAEKYYQLRYLYEKEEFSK</sequence>
<dbReference type="Proteomes" id="UP001162836">
    <property type="component" value="Unassembled WGS sequence"/>
</dbReference>
<protein>
    <submittedName>
        <fullName evidence="1">EcsC family protein</fullName>
    </submittedName>
</protein>
<reference evidence="1 2" key="1">
    <citation type="journal article" date="2023" name="Antonie Van Leeuwenhoek">
        <title>Unveiling the genomic potential of a novel thermostable glycoside hydrolases producing Neobacillus sedimentimangrovi UE25.</title>
        <authorList>
            <person name="Ejaz U."/>
            <person name="Saleem F."/>
            <person name="Rashid R."/>
            <person name="Hasan K.A."/>
            <person name="Syed M.N."/>
            <person name="Sohail M."/>
        </authorList>
    </citation>
    <scope>NUCLEOTIDE SEQUENCE [LARGE SCALE GENOMIC DNA]</scope>
    <source>
        <strain evidence="1 2">UE25</strain>
    </source>
</reference>
<accession>A0ABS8QMI4</accession>
<dbReference type="EMBL" id="JAJODE010000063">
    <property type="protein sequence ID" value="MCD4840245.1"/>
    <property type="molecule type" value="Genomic_DNA"/>
</dbReference>
<keyword evidence="2" id="KW-1185">Reference proteome</keyword>
<name>A0ABS8QMI4_9BACI</name>
<proteinExistence type="predicted"/>
<dbReference type="RefSeq" id="WP_231315264.1">
    <property type="nucleotide sequence ID" value="NZ_JAJODE010000063.1"/>
</dbReference>
<dbReference type="InterPro" id="IPR024787">
    <property type="entry name" value="EcsC"/>
</dbReference>
<evidence type="ECO:0000313" key="1">
    <source>
        <dbReference type="EMBL" id="MCD4840245.1"/>
    </source>
</evidence>
<comment type="caution">
    <text evidence="1">The sequence shown here is derived from an EMBL/GenBank/DDBJ whole genome shotgun (WGS) entry which is preliminary data.</text>
</comment>
<gene>
    <name evidence="1" type="ORF">LRS37_15530</name>
</gene>
<dbReference type="PANTHER" id="PTHR41260">
    <property type="entry name" value="PROTEIN ECSC"/>
    <property type="match status" value="1"/>
</dbReference>
<organism evidence="1 2">
    <name type="scientific">Neobacillus sedimentimangrovi</name>
    <dbReference type="NCBI Taxonomy" id="2699460"/>
    <lineage>
        <taxon>Bacteria</taxon>
        <taxon>Bacillati</taxon>
        <taxon>Bacillota</taxon>
        <taxon>Bacilli</taxon>
        <taxon>Bacillales</taxon>
        <taxon>Bacillaceae</taxon>
        <taxon>Neobacillus</taxon>
    </lineage>
</organism>
<dbReference type="PANTHER" id="PTHR41260:SF1">
    <property type="entry name" value="PROTEIN ECSC"/>
    <property type="match status" value="1"/>
</dbReference>
<evidence type="ECO:0000313" key="2">
    <source>
        <dbReference type="Proteomes" id="UP001162836"/>
    </source>
</evidence>
<dbReference type="Pfam" id="PF12787">
    <property type="entry name" value="EcsC"/>
    <property type="match status" value="1"/>
</dbReference>